<dbReference type="CDD" id="cd00093">
    <property type="entry name" value="HTH_XRE"/>
    <property type="match status" value="1"/>
</dbReference>
<evidence type="ECO:0000313" key="3">
    <source>
        <dbReference type="Proteomes" id="UP000707356"/>
    </source>
</evidence>
<proteinExistence type="predicted"/>
<dbReference type="EMBL" id="JAHHHV010000066">
    <property type="protein sequence ID" value="MBW4466223.1"/>
    <property type="molecule type" value="Genomic_DNA"/>
</dbReference>
<organism evidence="2 3">
    <name type="scientific">Pegethrix bostrychoides GSE-TBD4-15B</name>
    <dbReference type="NCBI Taxonomy" id="2839662"/>
    <lineage>
        <taxon>Bacteria</taxon>
        <taxon>Bacillati</taxon>
        <taxon>Cyanobacteriota</taxon>
        <taxon>Cyanophyceae</taxon>
        <taxon>Oculatellales</taxon>
        <taxon>Oculatellaceae</taxon>
        <taxon>Pegethrix</taxon>
    </lineage>
</organism>
<dbReference type="PROSITE" id="PS50943">
    <property type="entry name" value="HTH_CROC1"/>
    <property type="match status" value="1"/>
</dbReference>
<dbReference type="GO" id="GO:0003677">
    <property type="term" value="F:DNA binding"/>
    <property type="evidence" value="ECO:0007669"/>
    <property type="project" value="InterPro"/>
</dbReference>
<dbReference type="SMART" id="SM00530">
    <property type="entry name" value="HTH_XRE"/>
    <property type="match status" value="1"/>
</dbReference>
<dbReference type="InterPro" id="IPR010982">
    <property type="entry name" value="Lambda_DNA-bd_dom_sf"/>
</dbReference>
<comment type="caution">
    <text evidence="2">The sequence shown here is derived from an EMBL/GenBank/DDBJ whole genome shotgun (WGS) entry which is preliminary data.</text>
</comment>
<accession>A0A951PB64</accession>
<evidence type="ECO:0000313" key="2">
    <source>
        <dbReference type="EMBL" id="MBW4466223.1"/>
    </source>
</evidence>
<dbReference type="Pfam" id="PF01381">
    <property type="entry name" value="HTH_3"/>
    <property type="match status" value="1"/>
</dbReference>
<dbReference type="Gene3D" id="1.10.260.40">
    <property type="entry name" value="lambda repressor-like DNA-binding domains"/>
    <property type="match status" value="1"/>
</dbReference>
<reference evidence="2" key="2">
    <citation type="journal article" date="2022" name="Microbiol. Resour. Announc.">
        <title>Metagenome Sequencing to Explore Phylogenomics of Terrestrial Cyanobacteria.</title>
        <authorList>
            <person name="Ward R.D."/>
            <person name="Stajich J.E."/>
            <person name="Johansen J.R."/>
            <person name="Huntemann M."/>
            <person name="Clum A."/>
            <person name="Foster B."/>
            <person name="Foster B."/>
            <person name="Roux S."/>
            <person name="Palaniappan K."/>
            <person name="Varghese N."/>
            <person name="Mukherjee S."/>
            <person name="Reddy T.B.K."/>
            <person name="Daum C."/>
            <person name="Copeland A."/>
            <person name="Chen I.A."/>
            <person name="Ivanova N.N."/>
            <person name="Kyrpides N.C."/>
            <person name="Shapiro N."/>
            <person name="Eloe-Fadrosh E.A."/>
            <person name="Pietrasiak N."/>
        </authorList>
    </citation>
    <scope>NUCLEOTIDE SEQUENCE</scope>
    <source>
        <strain evidence="2">GSE-TBD4-15B</strain>
    </source>
</reference>
<evidence type="ECO:0000259" key="1">
    <source>
        <dbReference type="PROSITE" id="PS50943"/>
    </source>
</evidence>
<reference evidence="2" key="1">
    <citation type="submission" date="2021-05" db="EMBL/GenBank/DDBJ databases">
        <authorList>
            <person name="Pietrasiak N."/>
            <person name="Ward R."/>
            <person name="Stajich J.E."/>
            <person name="Kurbessoian T."/>
        </authorList>
    </citation>
    <scope>NUCLEOTIDE SEQUENCE</scope>
    <source>
        <strain evidence="2">GSE-TBD4-15B</strain>
    </source>
</reference>
<dbReference type="Proteomes" id="UP000707356">
    <property type="component" value="Unassembled WGS sequence"/>
</dbReference>
<dbReference type="SUPFAM" id="SSF47413">
    <property type="entry name" value="lambda repressor-like DNA-binding domains"/>
    <property type="match status" value="1"/>
</dbReference>
<dbReference type="AlphaFoldDB" id="A0A951PB64"/>
<name>A0A951PB64_9CYAN</name>
<protein>
    <submittedName>
        <fullName evidence="2">Helix-turn-helix domain-containing protein</fullName>
    </submittedName>
</protein>
<dbReference type="InterPro" id="IPR001387">
    <property type="entry name" value="Cro/C1-type_HTH"/>
</dbReference>
<sequence>MGKLGSALRQVLEAHGINQNQLATAMGTDRSNVSRWVSGERDPLAEVVPEIRVALERLNPAAAEAFVKLYLYDSDGG</sequence>
<feature type="domain" description="HTH cro/C1-type" evidence="1">
    <location>
        <begin position="8"/>
        <end position="43"/>
    </location>
</feature>
<gene>
    <name evidence="2" type="ORF">KME07_12415</name>
</gene>